<dbReference type="HOGENOM" id="CLU_3081419_0_0_9"/>
<protein>
    <submittedName>
        <fullName evidence="1">Uncharacterized protein</fullName>
    </submittedName>
</protein>
<dbReference type="KEGG" id="lki:LKI_09775"/>
<evidence type="ECO:0000313" key="1">
    <source>
        <dbReference type="EMBL" id="ADG41494.1"/>
    </source>
</evidence>
<name>D5T4M3_LEUKI</name>
<dbReference type="AlphaFoldDB" id="D5T4M3"/>
<proteinExistence type="predicted"/>
<evidence type="ECO:0000313" key="2">
    <source>
        <dbReference type="Proteomes" id="UP000002362"/>
    </source>
</evidence>
<dbReference type="RefSeq" id="WP_013104080.1">
    <property type="nucleotide sequence ID" value="NC_014136.1"/>
</dbReference>
<organism evidence="1 2">
    <name type="scientific">Leuconostoc kimchii (strain IMSNU 11154 / KCTC 2386 / IH25)</name>
    <dbReference type="NCBI Taxonomy" id="762051"/>
    <lineage>
        <taxon>Bacteria</taxon>
        <taxon>Bacillati</taxon>
        <taxon>Bacillota</taxon>
        <taxon>Bacilli</taxon>
        <taxon>Lactobacillales</taxon>
        <taxon>Lactobacillaceae</taxon>
        <taxon>Leuconostoc</taxon>
    </lineage>
</organism>
<reference evidence="1 2" key="1">
    <citation type="journal article" date="2010" name="J. Bacteriol.">
        <title>Complete genome sequence analysis of Leuconostoc kimchii IMSNU 11154.</title>
        <authorList>
            <person name="Oh H.M."/>
            <person name="Cho Y.J."/>
            <person name="Kim B.K."/>
            <person name="Roe J.H."/>
            <person name="Kang S.O."/>
            <person name="Nahm B.H."/>
            <person name="Jeong G."/>
            <person name="Han H.U."/>
            <person name="Chun J."/>
        </authorList>
    </citation>
    <scope>NUCLEOTIDE SEQUENCE [LARGE SCALE GENOMIC DNA]</scope>
    <source>
        <strain evidence="2">IMSNU 11154 / KCTC 2386 / IH25</strain>
    </source>
</reference>
<sequence>MINEQTIRTILRIMPPVTIRKQTGIDIYLIDAHQKYNEPLELTSEQQRTLDE</sequence>
<accession>D5T4M3</accession>
<gene>
    <name evidence="1" type="ordered locus">LKI_09775</name>
</gene>
<dbReference type="EMBL" id="CP001758">
    <property type="protein sequence ID" value="ADG41494.1"/>
    <property type="molecule type" value="Genomic_DNA"/>
</dbReference>
<dbReference type="STRING" id="762051.LKI_09775"/>
<dbReference type="PATRIC" id="fig|762051.18.peg.1965"/>
<dbReference type="eggNOG" id="ENOG5030WPC">
    <property type="taxonomic scope" value="Bacteria"/>
</dbReference>
<dbReference type="Proteomes" id="UP000002362">
    <property type="component" value="Chromosome"/>
</dbReference>